<dbReference type="Pfam" id="PF02300">
    <property type="entry name" value="Fumarate_red_C"/>
    <property type="match status" value="1"/>
</dbReference>
<evidence type="ECO:0000256" key="2">
    <source>
        <dbReference type="ARBA" id="ARBA00022692"/>
    </source>
</evidence>
<evidence type="ECO:0000256" key="4">
    <source>
        <dbReference type="ARBA" id="ARBA00023136"/>
    </source>
</evidence>
<keyword evidence="3 5" id="KW-1133">Transmembrane helix</keyword>
<feature type="transmembrane region" description="Helical" evidence="5">
    <location>
        <begin position="111"/>
        <end position="129"/>
    </location>
</feature>
<dbReference type="Proteomes" id="UP000320231">
    <property type="component" value="Chromosome"/>
</dbReference>
<keyword evidence="4 5" id="KW-0472">Membrane</keyword>
<gene>
    <name evidence="6" type="primary">frdC</name>
    <name evidence="6" type="ORF">HSBAA_59530</name>
</gene>
<dbReference type="AlphaFoldDB" id="A0A455UG27"/>
<protein>
    <submittedName>
        <fullName evidence="6">Fumarate reductase subunit C</fullName>
    </submittedName>
</protein>
<keyword evidence="1" id="KW-1003">Cell membrane</keyword>
<dbReference type="SUPFAM" id="SSF81343">
    <property type="entry name" value="Fumarate reductase respiratory complex transmembrane subunits"/>
    <property type="match status" value="1"/>
</dbReference>
<dbReference type="InterPro" id="IPR003510">
    <property type="entry name" value="Fumarate_red_C"/>
</dbReference>
<evidence type="ECO:0000256" key="5">
    <source>
        <dbReference type="SAM" id="Phobius"/>
    </source>
</evidence>
<dbReference type="KEGG" id="hsr:HSBAA_59530"/>
<reference evidence="6 7" key="1">
    <citation type="journal article" date="2019" name="Microbiol. Resour. Announc.">
        <title>Complete Genome Sequence of Halomonas sulfidaeris Strain Esulfide1 Isolated from a Metal Sulfide Rock at a Depth of 2,200 Meters, Obtained Using Nanopore Sequencing.</title>
        <authorList>
            <person name="Saito M."/>
            <person name="Nishigata A."/>
            <person name="Galipon J."/>
            <person name="Arakawa K."/>
        </authorList>
    </citation>
    <scope>NUCLEOTIDE SEQUENCE [LARGE SCALE GENOMIC DNA]</scope>
    <source>
        <strain evidence="6 7">ATCC BAA-803</strain>
    </source>
</reference>
<feature type="transmembrane region" description="Helical" evidence="5">
    <location>
        <begin position="69"/>
        <end position="91"/>
    </location>
</feature>
<dbReference type="InterPro" id="IPR034804">
    <property type="entry name" value="SQR/QFR_C/D"/>
</dbReference>
<dbReference type="EMBL" id="AP019514">
    <property type="protein sequence ID" value="BBI64647.1"/>
    <property type="molecule type" value="Genomic_DNA"/>
</dbReference>
<dbReference type="GO" id="GO:0016020">
    <property type="term" value="C:membrane"/>
    <property type="evidence" value="ECO:0007669"/>
    <property type="project" value="InterPro"/>
</dbReference>
<evidence type="ECO:0000313" key="7">
    <source>
        <dbReference type="Proteomes" id="UP000320231"/>
    </source>
</evidence>
<evidence type="ECO:0000313" key="6">
    <source>
        <dbReference type="EMBL" id="BBI64647.1"/>
    </source>
</evidence>
<dbReference type="PIRSF" id="PIRSF000180">
    <property type="entry name" value="FrdC"/>
    <property type="match status" value="1"/>
</dbReference>
<evidence type="ECO:0000256" key="1">
    <source>
        <dbReference type="ARBA" id="ARBA00022475"/>
    </source>
</evidence>
<organism evidence="6 7">
    <name type="scientific">Vreelandella sulfidaeris</name>
    <dbReference type="NCBI Taxonomy" id="115553"/>
    <lineage>
        <taxon>Bacteria</taxon>
        <taxon>Pseudomonadati</taxon>
        <taxon>Pseudomonadota</taxon>
        <taxon>Gammaproteobacteria</taxon>
        <taxon>Oceanospirillales</taxon>
        <taxon>Halomonadaceae</taxon>
        <taxon>Vreelandella</taxon>
    </lineage>
</organism>
<keyword evidence="2 5" id="KW-0812">Transmembrane</keyword>
<sequence length="141" mass="16014">MDKLSSQRLPPLKRNWWLKHRFFKLYMLREAAVLPLVFFTLCLLAGMVALLQGAESWQGWIAFMRSPIVFVLNLLALAASLFHAATFFVLFPRVMPLRIAGHSLPDNMIVAGRWAGVVAVALLFFWLLGGHEHDQASHEQT</sequence>
<evidence type="ECO:0000256" key="3">
    <source>
        <dbReference type="ARBA" id="ARBA00022989"/>
    </source>
</evidence>
<name>A0A455UG27_9GAMM</name>
<accession>A0A455UG27</accession>
<proteinExistence type="predicted"/>
<dbReference type="Gene3D" id="1.20.1300.10">
    <property type="entry name" value="Fumarate reductase/succinate dehydrogenase, transmembrane subunit"/>
    <property type="match status" value="1"/>
</dbReference>